<accession>A0A284RW44</accession>
<organism evidence="1 2">
    <name type="scientific">Armillaria ostoyae</name>
    <name type="common">Armillaria root rot fungus</name>
    <dbReference type="NCBI Taxonomy" id="47428"/>
    <lineage>
        <taxon>Eukaryota</taxon>
        <taxon>Fungi</taxon>
        <taxon>Dikarya</taxon>
        <taxon>Basidiomycota</taxon>
        <taxon>Agaricomycotina</taxon>
        <taxon>Agaricomycetes</taxon>
        <taxon>Agaricomycetidae</taxon>
        <taxon>Agaricales</taxon>
        <taxon>Marasmiineae</taxon>
        <taxon>Physalacriaceae</taxon>
        <taxon>Armillaria</taxon>
    </lineage>
</organism>
<name>A0A284RW44_ARMOS</name>
<sequence length="88" mass="9823">MLPDNYSFEQPLTPIPPCSSKGYSIRIMLCTTVTNSMLRRLSQLQLALVQGNTGVDYRPVVASIRAQVRGTGDTMLLVFKYLLSGLEW</sequence>
<reference evidence="2" key="1">
    <citation type="journal article" date="2017" name="Nat. Ecol. Evol.">
        <title>Genome expansion and lineage-specific genetic innovations in the forest pathogenic fungi Armillaria.</title>
        <authorList>
            <person name="Sipos G."/>
            <person name="Prasanna A.N."/>
            <person name="Walter M.C."/>
            <person name="O'Connor E."/>
            <person name="Balint B."/>
            <person name="Krizsan K."/>
            <person name="Kiss B."/>
            <person name="Hess J."/>
            <person name="Varga T."/>
            <person name="Slot J."/>
            <person name="Riley R."/>
            <person name="Boka B."/>
            <person name="Rigling D."/>
            <person name="Barry K."/>
            <person name="Lee J."/>
            <person name="Mihaltcheva S."/>
            <person name="LaButti K."/>
            <person name="Lipzen A."/>
            <person name="Waldron R."/>
            <person name="Moloney N.M."/>
            <person name="Sperisen C."/>
            <person name="Kredics L."/>
            <person name="Vagvoelgyi C."/>
            <person name="Patrignani A."/>
            <person name="Fitzpatrick D."/>
            <person name="Nagy I."/>
            <person name="Doyle S."/>
            <person name="Anderson J.B."/>
            <person name="Grigoriev I.V."/>
            <person name="Gueldener U."/>
            <person name="Muensterkoetter M."/>
            <person name="Nagy L.G."/>
        </authorList>
    </citation>
    <scope>NUCLEOTIDE SEQUENCE [LARGE SCALE GENOMIC DNA]</scope>
    <source>
        <strain evidence="2">C18/9</strain>
    </source>
</reference>
<dbReference type="EMBL" id="FUEG01000018">
    <property type="protein sequence ID" value="SJL12963.1"/>
    <property type="molecule type" value="Genomic_DNA"/>
</dbReference>
<keyword evidence="2" id="KW-1185">Reference proteome</keyword>
<gene>
    <name evidence="1" type="ORF">ARMOST_16398</name>
</gene>
<evidence type="ECO:0000313" key="2">
    <source>
        <dbReference type="Proteomes" id="UP000219338"/>
    </source>
</evidence>
<dbReference type="AlphaFoldDB" id="A0A284RW44"/>
<protein>
    <submittedName>
        <fullName evidence="1">Uncharacterized protein</fullName>
    </submittedName>
</protein>
<dbReference type="Proteomes" id="UP000219338">
    <property type="component" value="Unassembled WGS sequence"/>
</dbReference>
<proteinExistence type="predicted"/>
<evidence type="ECO:0000313" key="1">
    <source>
        <dbReference type="EMBL" id="SJL12963.1"/>
    </source>
</evidence>